<dbReference type="AlphaFoldDB" id="A0A0E9S9M9"/>
<proteinExistence type="predicted"/>
<accession>A0A0E9S9M9</accession>
<name>A0A0E9S9M9_ANGAN</name>
<protein>
    <submittedName>
        <fullName evidence="1">Uncharacterized protein</fullName>
    </submittedName>
</protein>
<organism evidence="1">
    <name type="scientific">Anguilla anguilla</name>
    <name type="common">European freshwater eel</name>
    <name type="synonym">Muraena anguilla</name>
    <dbReference type="NCBI Taxonomy" id="7936"/>
    <lineage>
        <taxon>Eukaryota</taxon>
        <taxon>Metazoa</taxon>
        <taxon>Chordata</taxon>
        <taxon>Craniata</taxon>
        <taxon>Vertebrata</taxon>
        <taxon>Euteleostomi</taxon>
        <taxon>Actinopterygii</taxon>
        <taxon>Neopterygii</taxon>
        <taxon>Teleostei</taxon>
        <taxon>Anguilliformes</taxon>
        <taxon>Anguillidae</taxon>
        <taxon>Anguilla</taxon>
    </lineage>
</organism>
<sequence length="26" mass="2934">MQFEHALFLTTFCSVTGKTACSFFCN</sequence>
<evidence type="ECO:0000313" key="1">
    <source>
        <dbReference type="EMBL" id="JAH37922.1"/>
    </source>
</evidence>
<reference evidence="1" key="1">
    <citation type="submission" date="2014-11" db="EMBL/GenBank/DDBJ databases">
        <authorList>
            <person name="Amaro Gonzalez C."/>
        </authorList>
    </citation>
    <scope>NUCLEOTIDE SEQUENCE</scope>
</reference>
<reference evidence="1" key="2">
    <citation type="journal article" date="2015" name="Fish Shellfish Immunol.">
        <title>Early steps in the European eel (Anguilla anguilla)-Vibrio vulnificus interaction in the gills: Role of the RtxA13 toxin.</title>
        <authorList>
            <person name="Callol A."/>
            <person name="Pajuelo D."/>
            <person name="Ebbesson L."/>
            <person name="Teles M."/>
            <person name="MacKenzie S."/>
            <person name="Amaro C."/>
        </authorList>
    </citation>
    <scope>NUCLEOTIDE SEQUENCE</scope>
</reference>
<dbReference type="EMBL" id="GBXM01070655">
    <property type="protein sequence ID" value="JAH37922.1"/>
    <property type="molecule type" value="Transcribed_RNA"/>
</dbReference>